<keyword evidence="2" id="KW-1133">Transmembrane helix</keyword>
<gene>
    <name evidence="3" type="ORF">ACFQZM_44300</name>
</gene>
<sequence>MQPSAPVPPPPGEHGRRGTSRRLLVPVLAACALAVGVPVLWVTGGFAETPQQPAVRAGQPVDLGLFTVTVRDARIGLDDSGIGSTRERFVIVRLHVVNKGKESVGLGIGGLSQGLAARTRKGQWIRPDDVDGVAGGAKTDMVQPGLPVEASAKWKAGPADAPRQFTIGLRKWTYDHGFTDTTYAWRVDLQDDALAGRLTLPVAALTPAPATPSPRVSAPTRPRRTLKPTGRATRPPTRRPTRRATPRATPHTLPVPGSPG</sequence>
<dbReference type="EMBL" id="JBHTGP010000031">
    <property type="protein sequence ID" value="MFD0691578.1"/>
    <property type="molecule type" value="Genomic_DNA"/>
</dbReference>
<feature type="transmembrane region" description="Helical" evidence="2">
    <location>
        <begin position="23"/>
        <end position="42"/>
    </location>
</feature>
<accession>A0ABW2XZ92</accession>
<keyword evidence="2" id="KW-0812">Transmembrane</keyword>
<keyword evidence="4" id="KW-1185">Reference proteome</keyword>
<reference evidence="4" key="1">
    <citation type="journal article" date="2019" name="Int. J. Syst. Evol. Microbiol.">
        <title>The Global Catalogue of Microorganisms (GCM) 10K type strain sequencing project: providing services to taxonomists for standard genome sequencing and annotation.</title>
        <authorList>
            <consortium name="The Broad Institute Genomics Platform"/>
            <consortium name="The Broad Institute Genome Sequencing Center for Infectious Disease"/>
            <person name="Wu L."/>
            <person name="Ma J."/>
        </authorList>
    </citation>
    <scope>NUCLEOTIDE SEQUENCE [LARGE SCALE GENOMIC DNA]</scope>
    <source>
        <strain evidence="4">JCM 9371</strain>
    </source>
</reference>
<organism evidence="3 4">
    <name type="scientific">Actinomadura fibrosa</name>
    <dbReference type="NCBI Taxonomy" id="111802"/>
    <lineage>
        <taxon>Bacteria</taxon>
        <taxon>Bacillati</taxon>
        <taxon>Actinomycetota</taxon>
        <taxon>Actinomycetes</taxon>
        <taxon>Streptosporangiales</taxon>
        <taxon>Thermomonosporaceae</taxon>
        <taxon>Actinomadura</taxon>
    </lineage>
</organism>
<evidence type="ECO:0000313" key="3">
    <source>
        <dbReference type="EMBL" id="MFD0691578.1"/>
    </source>
</evidence>
<protein>
    <recommendedName>
        <fullName evidence="5">DUF4352 domain-containing protein</fullName>
    </recommendedName>
</protein>
<evidence type="ECO:0000256" key="1">
    <source>
        <dbReference type="SAM" id="MobiDB-lite"/>
    </source>
</evidence>
<name>A0ABW2XZ92_9ACTN</name>
<dbReference type="Proteomes" id="UP001597063">
    <property type="component" value="Unassembled WGS sequence"/>
</dbReference>
<evidence type="ECO:0000256" key="2">
    <source>
        <dbReference type="SAM" id="Phobius"/>
    </source>
</evidence>
<comment type="caution">
    <text evidence="3">The sequence shown here is derived from an EMBL/GenBank/DDBJ whole genome shotgun (WGS) entry which is preliminary data.</text>
</comment>
<keyword evidence="2" id="KW-0472">Membrane</keyword>
<evidence type="ECO:0008006" key="5">
    <source>
        <dbReference type="Google" id="ProtNLM"/>
    </source>
</evidence>
<evidence type="ECO:0000313" key="4">
    <source>
        <dbReference type="Proteomes" id="UP001597063"/>
    </source>
</evidence>
<dbReference type="RefSeq" id="WP_131759574.1">
    <property type="nucleotide sequence ID" value="NZ_CAACUY010000082.1"/>
</dbReference>
<feature type="region of interest" description="Disordered" evidence="1">
    <location>
        <begin position="205"/>
        <end position="260"/>
    </location>
</feature>
<feature type="compositionally biased region" description="Basic residues" evidence="1">
    <location>
        <begin position="236"/>
        <end position="245"/>
    </location>
</feature>
<proteinExistence type="predicted"/>